<evidence type="ECO:0000313" key="1">
    <source>
        <dbReference type="EMBL" id="GIJ61792.1"/>
    </source>
</evidence>
<name>A0A8J3ZF71_9ACTN</name>
<dbReference type="EMBL" id="BOPG01000071">
    <property type="protein sequence ID" value="GIJ61792.1"/>
    <property type="molecule type" value="Genomic_DNA"/>
</dbReference>
<organism evidence="1 2">
    <name type="scientific">Virgisporangium aurantiacum</name>
    <dbReference type="NCBI Taxonomy" id="175570"/>
    <lineage>
        <taxon>Bacteria</taxon>
        <taxon>Bacillati</taxon>
        <taxon>Actinomycetota</taxon>
        <taxon>Actinomycetes</taxon>
        <taxon>Micromonosporales</taxon>
        <taxon>Micromonosporaceae</taxon>
        <taxon>Virgisporangium</taxon>
    </lineage>
</organism>
<comment type="caution">
    <text evidence="1">The sequence shown here is derived from an EMBL/GenBank/DDBJ whole genome shotgun (WGS) entry which is preliminary data.</text>
</comment>
<protein>
    <submittedName>
        <fullName evidence="1">Uncharacterized protein</fullName>
    </submittedName>
</protein>
<accession>A0A8J3ZF71</accession>
<keyword evidence="2" id="KW-1185">Reference proteome</keyword>
<dbReference type="AlphaFoldDB" id="A0A8J3ZF71"/>
<proteinExistence type="predicted"/>
<gene>
    <name evidence="1" type="ORF">Vau01_093080</name>
</gene>
<reference evidence="1" key="1">
    <citation type="submission" date="2021-01" db="EMBL/GenBank/DDBJ databases">
        <title>Whole genome shotgun sequence of Virgisporangium aurantiacum NBRC 16421.</title>
        <authorList>
            <person name="Komaki H."/>
            <person name="Tamura T."/>
        </authorList>
    </citation>
    <scope>NUCLEOTIDE SEQUENCE</scope>
    <source>
        <strain evidence="1">NBRC 16421</strain>
    </source>
</reference>
<sequence length="331" mass="34908">MTGAHSLAGMPLTRRSVLFGSATAAFGLATGSCSLIDSGGGTSGELPSTKDVRGALEKLAKETGRETFQSVSVNSKEFHDVDLDAELLMDDGGVQNYEYDGSWKKKKYDEKTILTSPASVGIAGLPLDRLAAYAGKAGATVDTLAFRVDYVGKLHVEAWAKSDWVGLKADASGPVPELHHDDVAGVKAAIAEMVAVYGTRAERVGSFNEFVHMDADVDGCQAGVRIIRYPRIAAKATITQESRYDPALLFDPSNFDPTVAVTRKGTIAKEAGVEGTVWDWEYRRPPQGGAPLVSFGIGPKGPSVRVWLDADGGVAAVVNGECAAGSGWCPK</sequence>
<dbReference type="Proteomes" id="UP000612585">
    <property type="component" value="Unassembled WGS sequence"/>
</dbReference>
<evidence type="ECO:0000313" key="2">
    <source>
        <dbReference type="Proteomes" id="UP000612585"/>
    </source>
</evidence>